<evidence type="ECO:0008006" key="3">
    <source>
        <dbReference type="Google" id="ProtNLM"/>
    </source>
</evidence>
<dbReference type="InterPro" id="IPR021352">
    <property type="entry name" value="DUF2971"/>
</dbReference>
<sequence length="449" mass="52964">MRVFKYRGGSFERDLDSLEKNFYWAPKFDDLNDPCETLINTDPFKVQSRTFAKLFGKENSEQFTEVEKALHNLFDVKKKAIGIYSLSKTFKDELLWAHYADSHRGFCIEYDLELLANSYKSFETFSFPVIYNKKPPEYGIRDINNTKSEQIVQKLAGYKSKRWQYEQEHRIVTGFYGEHPYEPSCLKSIYFGLNMNEKEKELMIDRLKGRNVQFYQIIQKHNSYEFDAVKINDLTKEKHTYLKEIPKEVTKGKPIKFVINSKLYIRDKKGIVEIELESKVNKKQLDWIAQLLKKDIFRKVERLFVSYTIKDGSKGEGYWAISTYEKDKLESKINGLTLEQEMSLVDILTNDKRKSLGKWIDETPYVSSGIILIEKNRELFFETIYHDGSKFSTKVTSTRLNGDYRYDDCEPNIHGEYYTVSNDGKLNFCSNDGIFRTIKPFNRNNYLQL</sequence>
<dbReference type="OrthoDB" id="190848at2"/>
<dbReference type="RefSeq" id="WP_074978346.1">
    <property type="nucleotide sequence ID" value="NZ_FPAG01000005.1"/>
</dbReference>
<proteinExistence type="predicted"/>
<dbReference type="EMBL" id="FPAG01000005">
    <property type="protein sequence ID" value="SFS83661.1"/>
    <property type="molecule type" value="Genomic_DNA"/>
</dbReference>
<reference evidence="1 2" key="1">
    <citation type="submission" date="2016-10" db="EMBL/GenBank/DDBJ databases">
        <authorList>
            <person name="de Groot N.N."/>
        </authorList>
    </citation>
    <scope>NUCLEOTIDE SEQUENCE [LARGE SCALE GENOMIC DNA]</scope>
    <source>
        <strain evidence="1 2">CGMCC 1.6114</strain>
    </source>
</reference>
<name>A0A1I6T327_9FLAO</name>
<accession>A0A1I6T327</accession>
<protein>
    <recommendedName>
        <fullName evidence="3">DUF2971 domain-containing protein</fullName>
    </recommendedName>
</protein>
<evidence type="ECO:0000313" key="1">
    <source>
        <dbReference type="EMBL" id="SFS83661.1"/>
    </source>
</evidence>
<organism evidence="1 2">
    <name type="scientific">Zhouia amylolytica</name>
    <dbReference type="NCBI Taxonomy" id="376730"/>
    <lineage>
        <taxon>Bacteria</taxon>
        <taxon>Pseudomonadati</taxon>
        <taxon>Bacteroidota</taxon>
        <taxon>Flavobacteriia</taxon>
        <taxon>Flavobacteriales</taxon>
        <taxon>Flavobacteriaceae</taxon>
        <taxon>Zhouia</taxon>
    </lineage>
</organism>
<dbReference type="Pfam" id="PF11185">
    <property type="entry name" value="DUF2971"/>
    <property type="match status" value="1"/>
</dbReference>
<dbReference type="AlphaFoldDB" id="A0A1I6T327"/>
<dbReference type="Proteomes" id="UP000183209">
    <property type="component" value="Unassembled WGS sequence"/>
</dbReference>
<evidence type="ECO:0000313" key="2">
    <source>
        <dbReference type="Proteomes" id="UP000183209"/>
    </source>
</evidence>
<gene>
    <name evidence="1" type="ORF">SAMN04487906_1819</name>
</gene>